<sequence length="122" mass="12954">MRLSSCGVTKNGSSSLTSALCSNPSHLRELDLSNNHLGNSEVILLLSGCEIREEGCSSLASALCSNPSHLRELDLNYNDPGDSGVKLLSALLEDPRCKLEKLQSPTPAPTGVGVDKTDSRMK</sequence>
<evidence type="ECO:0000256" key="2">
    <source>
        <dbReference type="ARBA" id="ARBA00022737"/>
    </source>
</evidence>
<evidence type="ECO:0000256" key="3">
    <source>
        <dbReference type="SAM" id="MobiDB-lite"/>
    </source>
</evidence>
<organism evidence="4 5">
    <name type="scientific">Scleropages formosus</name>
    <name type="common">Asian bonytongue</name>
    <name type="synonym">Osteoglossum formosum</name>
    <dbReference type="NCBI Taxonomy" id="113540"/>
    <lineage>
        <taxon>Eukaryota</taxon>
        <taxon>Metazoa</taxon>
        <taxon>Chordata</taxon>
        <taxon>Craniata</taxon>
        <taxon>Vertebrata</taxon>
        <taxon>Euteleostomi</taxon>
        <taxon>Actinopterygii</taxon>
        <taxon>Neopterygii</taxon>
        <taxon>Teleostei</taxon>
        <taxon>Osteoglossocephala</taxon>
        <taxon>Osteoglossomorpha</taxon>
        <taxon>Osteoglossiformes</taxon>
        <taxon>Osteoglossidae</taxon>
        <taxon>Scleropages</taxon>
    </lineage>
</organism>
<evidence type="ECO:0000313" key="4">
    <source>
        <dbReference type="EMBL" id="KPP59775.1"/>
    </source>
</evidence>
<proteinExistence type="predicted"/>
<dbReference type="Pfam" id="PF13516">
    <property type="entry name" value="LRR_6"/>
    <property type="match status" value="2"/>
</dbReference>
<dbReference type="Gene3D" id="3.80.10.10">
    <property type="entry name" value="Ribonuclease Inhibitor"/>
    <property type="match status" value="1"/>
</dbReference>
<dbReference type="InterPro" id="IPR051261">
    <property type="entry name" value="NLR"/>
</dbReference>
<protein>
    <submittedName>
        <fullName evidence="4">Uncharacterized protein</fullName>
    </submittedName>
</protein>
<dbReference type="InterPro" id="IPR032675">
    <property type="entry name" value="LRR_dom_sf"/>
</dbReference>
<feature type="non-terminal residue" evidence="4">
    <location>
        <position position="122"/>
    </location>
</feature>
<dbReference type="Proteomes" id="UP000034805">
    <property type="component" value="Unassembled WGS sequence"/>
</dbReference>
<dbReference type="AlphaFoldDB" id="A0A0P7TPX0"/>
<feature type="region of interest" description="Disordered" evidence="3">
    <location>
        <begin position="101"/>
        <end position="122"/>
    </location>
</feature>
<evidence type="ECO:0000256" key="1">
    <source>
        <dbReference type="ARBA" id="ARBA00022614"/>
    </source>
</evidence>
<dbReference type="PANTHER" id="PTHR24106">
    <property type="entry name" value="NACHT, LRR AND CARD DOMAINS-CONTAINING"/>
    <property type="match status" value="1"/>
</dbReference>
<dbReference type="EMBL" id="JARO02011613">
    <property type="protein sequence ID" value="KPP59775.1"/>
    <property type="molecule type" value="Genomic_DNA"/>
</dbReference>
<evidence type="ECO:0000313" key="5">
    <source>
        <dbReference type="Proteomes" id="UP000034805"/>
    </source>
</evidence>
<dbReference type="SUPFAM" id="SSF52047">
    <property type="entry name" value="RNI-like"/>
    <property type="match status" value="1"/>
</dbReference>
<keyword evidence="1" id="KW-0433">Leucine-rich repeat</keyword>
<gene>
    <name evidence="4" type="ORF">Z043_122273</name>
</gene>
<dbReference type="PROSITE" id="PS51450">
    <property type="entry name" value="LRR"/>
    <property type="match status" value="1"/>
</dbReference>
<dbReference type="SMART" id="SM00368">
    <property type="entry name" value="LRR_RI"/>
    <property type="match status" value="2"/>
</dbReference>
<name>A0A0P7TPX0_SCLFO</name>
<reference evidence="4 5" key="1">
    <citation type="submission" date="2015-08" db="EMBL/GenBank/DDBJ databases">
        <title>The genome of the Asian arowana (Scleropages formosus).</title>
        <authorList>
            <person name="Tan M.H."/>
            <person name="Gan H.M."/>
            <person name="Croft L.J."/>
            <person name="Austin C.M."/>
        </authorList>
    </citation>
    <scope>NUCLEOTIDE SEQUENCE [LARGE SCALE GENOMIC DNA]</scope>
    <source>
        <strain evidence="4">Aro1</strain>
    </source>
</reference>
<dbReference type="InterPro" id="IPR001611">
    <property type="entry name" value="Leu-rich_rpt"/>
</dbReference>
<keyword evidence="2" id="KW-0677">Repeat</keyword>
<comment type="caution">
    <text evidence="4">The sequence shown here is derived from an EMBL/GenBank/DDBJ whole genome shotgun (WGS) entry which is preliminary data.</text>
</comment>
<accession>A0A0P7TPX0</accession>